<dbReference type="InterPro" id="IPR036390">
    <property type="entry name" value="WH_DNA-bd_sf"/>
</dbReference>
<evidence type="ECO:0000313" key="5">
    <source>
        <dbReference type="EMBL" id="REI42280.1"/>
    </source>
</evidence>
<dbReference type="InterPro" id="IPR036388">
    <property type="entry name" value="WH-like_DNA-bd_sf"/>
</dbReference>
<dbReference type="Pfam" id="PF08220">
    <property type="entry name" value="HTH_DeoR"/>
    <property type="match status" value="1"/>
</dbReference>
<keyword evidence="3" id="KW-0804">Transcription</keyword>
<organism evidence="5 6">
    <name type="scientific">Psychrilyobacter piezotolerans</name>
    <dbReference type="NCBI Taxonomy" id="2293438"/>
    <lineage>
        <taxon>Bacteria</taxon>
        <taxon>Fusobacteriati</taxon>
        <taxon>Fusobacteriota</taxon>
        <taxon>Fusobacteriia</taxon>
        <taxon>Fusobacteriales</taxon>
        <taxon>Fusobacteriaceae</taxon>
        <taxon>Psychrilyobacter</taxon>
    </lineage>
</organism>
<accession>A0ABX9KJD4</accession>
<dbReference type="SUPFAM" id="SSF100950">
    <property type="entry name" value="NagB/RpiA/CoA transferase-like"/>
    <property type="match status" value="1"/>
</dbReference>
<gene>
    <name evidence="5" type="ORF">DYH56_04465</name>
</gene>
<dbReference type="PANTHER" id="PTHR30363:SF44">
    <property type="entry name" value="AGA OPERON TRANSCRIPTIONAL REPRESSOR-RELATED"/>
    <property type="match status" value="1"/>
</dbReference>
<sequence>MLVEERKEKIIQILEKDGNIKVSHLTKLFNVSLQTIRRDLETLEADDLIKKVYGGAILNKEKIQDITHFTREKQSLMEKEEIAEIAVKLIEEGDSIALNDSTTNLAIAKKLKEKFKKLTIISNSLLIITELSSVEGFNVILAGGILNIKEQAFFGEITKRILDEFIIDKAFISVSGFSLQTGITDYPLEEVQIQKKLLDISQKSIIIADSSKLESISLIKVRDISDVDILVTDSNISSEIKNTYEKAGIGIICR</sequence>
<evidence type="ECO:0000259" key="4">
    <source>
        <dbReference type="PROSITE" id="PS51000"/>
    </source>
</evidence>
<dbReference type="InterPro" id="IPR001034">
    <property type="entry name" value="DeoR_HTH"/>
</dbReference>
<dbReference type="InterPro" id="IPR037171">
    <property type="entry name" value="NagB/RpiA_transferase-like"/>
</dbReference>
<keyword evidence="6" id="KW-1185">Reference proteome</keyword>
<dbReference type="Gene3D" id="1.10.10.10">
    <property type="entry name" value="Winged helix-like DNA-binding domain superfamily/Winged helix DNA-binding domain"/>
    <property type="match status" value="1"/>
</dbReference>
<evidence type="ECO:0000256" key="1">
    <source>
        <dbReference type="ARBA" id="ARBA00023015"/>
    </source>
</evidence>
<dbReference type="PROSITE" id="PS00894">
    <property type="entry name" value="HTH_DEOR_1"/>
    <property type="match status" value="1"/>
</dbReference>
<evidence type="ECO:0000256" key="2">
    <source>
        <dbReference type="ARBA" id="ARBA00023125"/>
    </source>
</evidence>
<dbReference type="RefSeq" id="WP_114641658.1">
    <property type="nucleotide sequence ID" value="NZ_JAACIO010000005.1"/>
</dbReference>
<dbReference type="InterPro" id="IPR014036">
    <property type="entry name" value="DeoR-like_C"/>
</dbReference>
<proteinExistence type="predicted"/>
<keyword evidence="1" id="KW-0805">Transcription regulation</keyword>
<dbReference type="SMART" id="SM01134">
    <property type="entry name" value="DeoRC"/>
    <property type="match status" value="1"/>
</dbReference>
<dbReference type="Proteomes" id="UP000263486">
    <property type="component" value="Unassembled WGS sequence"/>
</dbReference>
<dbReference type="PROSITE" id="PS51000">
    <property type="entry name" value="HTH_DEOR_2"/>
    <property type="match status" value="1"/>
</dbReference>
<dbReference type="SUPFAM" id="SSF46785">
    <property type="entry name" value="Winged helix' DNA-binding domain"/>
    <property type="match status" value="1"/>
</dbReference>
<dbReference type="InterPro" id="IPR050313">
    <property type="entry name" value="Carb_Metab_HTH_regulators"/>
</dbReference>
<dbReference type="InterPro" id="IPR018356">
    <property type="entry name" value="Tscrpt_reg_HTH_DeoR_CS"/>
</dbReference>
<evidence type="ECO:0000313" key="6">
    <source>
        <dbReference type="Proteomes" id="UP000263486"/>
    </source>
</evidence>
<reference evidence="5 6" key="1">
    <citation type="submission" date="2018-08" db="EMBL/GenBank/DDBJ databases">
        <title>Draft genome sequence of Psychrilyobacter sp. strain SD5 isolated from Black Sea water.</title>
        <authorList>
            <person name="Yadav S."/>
            <person name="Villanueva L."/>
            <person name="Damste J.S.S."/>
        </authorList>
    </citation>
    <scope>NUCLEOTIDE SEQUENCE [LARGE SCALE GENOMIC DNA]</scope>
    <source>
        <strain evidence="5 6">SD5</strain>
    </source>
</reference>
<protein>
    <submittedName>
        <fullName evidence="5">DeoR family transcriptional regulator</fullName>
    </submittedName>
</protein>
<comment type="caution">
    <text evidence="5">The sequence shown here is derived from an EMBL/GenBank/DDBJ whole genome shotgun (WGS) entry which is preliminary data.</text>
</comment>
<name>A0ABX9KJD4_9FUSO</name>
<evidence type="ECO:0000256" key="3">
    <source>
        <dbReference type="ARBA" id="ARBA00023163"/>
    </source>
</evidence>
<dbReference type="SMART" id="SM00420">
    <property type="entry name" value="HTH_DEOR"/>
    <property type="match status" value="1"/>
</dbReference>
<dbReference type="Pfam" id="PF00455">
    <property type="entry name" value="DeoRC"/>
    <property type="match status" value="1"/>
</dbReference>
<dbReference type="PRINTS" id="PR00037">
    <property type="entry name" value="HTHLACR"/>
</dbReference>
<keyword evidence="2" id="KW-0238">DNA-binding</keyword>
<dbReference type="EMBL" id="QUAJ01000005">
    <property type="protein sequence ID" value="REI42280.1"/>
    <property type="molecule type" value="Genomic_DNA"/>
</dbReference>
<dbReference type="PANTHER" id="PTHR30363">
    <property type="entry name" value="HTH-TYPE TRANSCRIPTIONAL REGULATOR SRLR-RELATED"/>
    <property type="match status" value="1"/>
</dbReference>
<feature type="domain" description="HTH deoR-type" evidence="4">
    <location>
        <begin position="3"/>
        <end position="58"/>
    </location>
</feature>